<protein>
    <recommendedName>
        <fullName evidence="5">Transmembrane protein</fullName>
    </recommendedName>
</protein>
<feature type="region of interest" description="Disordered" evidence="1">
    <location>
        <begin position="479"/>
        <end position="569"/>
    </location>
</feature>
<reference evidence="3 4" key="1">
    <citation type="submission" date="2015-03" db="EMBL/GenBank/DDBJ databases">
        <authorList>
            <person name="Murphy D."/>
        </authorList>
    </citation>
    <scope>NUCLEOTIDE SEQUENCE [LARGE SCALE GENOMIC DNA]</scope>
    <source>
        <strain evidence="3 4">PAP088</strain>
    </source>
</reference>
<feature type="transmembrane region" description="Helical" evidence="2">
    <location>
        <begin position="23"/>
        <end position="44"/>
    </location>
</feature>
<dbReference type="Proteomes" id="UP000045782">
    <property type="component" value="Unassembled WGS sequence"/>
</dbReference>
<evidence type="ECO:0000313" key="3">
    <source>
        <dbReference type="EMBL" id="CPV70200.1"/>
    </source>
</evidence>
<feature type="transmembrane region" description="Helical" evidence="2">
    <location>
        <begin position="50"/>
        <end position="69"/>
    </location>
</feature>
<keyword evidence="2" id="KW-0812">Transmembrane</keyword>
<feature type="compositionally biased region" description="Basic and acidic residues" evidence="1">
    <location>
        <begin position="513"/>
        <end position="523"/>
    </location>
</feature>
<feature type="transmembrane region" description="Helical" evidence="2">
    <location>
        <begin position="234"/>
        <end position="254"/>
    </location>
</feature>
<evidence type="ECO:0000256" key="2">
    <source>
        <dbReference type="SAM" id="Phobius"/>
    </source>
</evidence>
<keyword evidence="2" id="KW-1133">Transmembrane helix</keyword>
<gene>
    <name evidence="3" type="ORF">ERS075579_04736</name>
</gene>
<feature type="transmembrane region" description="Helical" evidence="2">
    <location>
        <begin position="334"/>
        <end position="355"/>
    </location>
</feature>
<feature type="transmembrane region" description="Helical" evidence="2">
    <location>
        <begin position="260"/>
        <end position="278"/>
    </location>
</feature>
<keyword evidence="2" id="KW-0472">Membrane</keyword>
<evidence type="ECO:0000256" key="1">
    <source>
        <dbReference type="SAM" id="MobiDB-lite"/>
    </source>
</evidence>
<proteinExistence type="predicted"/>
<name>A0A0U0ZUF7_9MYCO</name>
<feature type="region of interest" description="Disordered" evidence="1">
    <location>
        <begin position="649"/>
        <end position="717"/>
    </location>
</feature>
<dbReference type="AlphaFoldDB" id="A0A0U0ZUF7"/>
<dbReference type="RefSeq" id="WP_052525635.1">
    <property type="nucleotide sequence ID" value="NZ_CP014951.1"/>
</dbReference>
<organism evidence="3 4">
    <name type="scientific">Mycobacteroides abscessus</name>
    <dbReference type="NCBI Taxonomy" id="36809"/>
    <lineage>
        <taxon>Bacteria</taxon>
        <taxon>Bacillati</taxon>
        <taxon>Actinomycetota</taxon>
        <taxon>Actinomycetes</taxon>
        <taxon>Mycobacteriales</taxon>
        <taxon>Mycobacteriaceae</taxon>
        <taxon>Mycobacteroides</taxon>
    </lineage>
</organism>
<feature type="transmembrane region" description="Helical" evidence="2">
    <location>
        <begin position="299"/>
        <end position="322"/>
    </location>
</feature>
<dbReference type="EMBL" id="CSWP01000012">
    <property type="protein sequence ID" value="CPV70200.1"/>
    <property type="molecule type" value="Genomic_DNA"/>
</dbReference>
<evidence type="ECO:0008006" key="5">
    <source>
        <dbReference type="Google" id="ProtNLM"/>
    </source>
</evidence>
<evidence type="ECO:0000313" key="4">
    <source>
        <dbReference type="Proteomes" id="UP000045782"/>
    </source>
</evidence>
<accession>A0A0U0ZUF7</accession>
<sequence length="781" mass="82182">MASFLDLFPAIDSFGARAARYKLYYLGGYAHLESWIFGMLTGLLYVGYKYATVTANGLLGLVLSSGSWLEPLSQAYQRVTAPLYAFAPPWAIACGGMAIVGFSVMLSRPKTTAGGFFDSASLNRIHTGLAMMAMVIILTHDPFAAIMKVLEAANSLSVSGSAALTHSANDTTITAGQSLVDNSIRTPTIALNYGGEFSDDCEAQFSKAMQEGHALSESSGCFVQGQNVASPDTAGTALVMLFLPALPMLVFAVIGAWKYVLHLTMSVMCAVALAWVAASSVHKRRGFEQLSETFARAGAHLLMAVITSVVAVGLPSLVSGLATKLLGLSTDADLQVFVLMVSMGIGFMVSTYVIYRITSKHGALVRILKADANTTLNRTLGIDTRPLQLEINRLNPFSKRFGEKEAASPLAAPSTVLASNPLAVQGEEGAAAVKRQPSAKDAADVEQLLAPAESVAAAAGEPDTREPVHVVLPQTVSQNADSRAWQQALSPDPGGEPQPADVFGYFASPPQDTDLRRIEETAPDHVSTPGTSMAPAEADRPLVDSKPATVGTTDPEQTHLAAPRTAPAEQVADAQIVPVQGNLFADPALNDAARSAAATFAAADKPLAAKRLGSVLRRFKTQEPIDPVPFSTPSVEHGAALSILTEQEMRPANTSTASEAAADGNPGSDQQRWNLRSRLGMRGKQEEPAVTSPAVEPELPASGLHAGQNVHPGSFHAPMPDFLAAEQLEADMEEATTTLAAAGKLVRVSLPANDSRLALRLTTDPDRRVVPVSGLGFGDPV</sequence>
<feature type="transmembrane region" description="Helical" evidence="2">
    <location>
        <begin position="125"/>
        <end position="146"/>
    </location>
</feature>
<feature type="transmembrane region" description="Helical" evidence="2">
    <location>
        <begin position="81"/>
        <end position="105"/>
    </location>
</feature>
<feature type="compositionally biased region" description="Polar residues" evidence="1">
    <location>
        <begin position="479"/>
        <end position="489"/>
    </location>
</feature>